<keyword evidence="1" id="KW-0328">Glycosyltransferase</keyword>
<evidence type="ECO:0000256" key="2">
    <source>
        <dbReference type="ARBA" id="ARBA00022679"/>
    </source>
</evidence>
<evidence type="ECO:0000313" key="3">
    <source>
        <dbReference type="EMBL" id="MCS0500227.1"/>
    </source>
</evidence>
<keyword evidence="4" id="KW-1185">Reference proteome</keyword>
<comment type="caution">
    <text evidence="3">The sequence shown here is derived from an EMBL/GenBank/DDBJ whole genome shotgun (WGS) entry which is preliminary data.</text>
</comment>
<dbReference type="EMBL" id="JANTHX010000008">
    <property type="protein sequence ID" value="MCS0500227.1"/>
    <property type="molecule type" value="Genomic_DNA"/>
</dbReference>
<reference evidence="3 4" key="1">
    <citation type="submission" date="2022-08" db="EMBL/GenBank/DDBJ databases">
        <authorList>
            <person name="Li F."/>
        </authorList>
    </citation>
    <scope>NUCLEOTIDE SEQUENCE [LARGE SCALE GENOMIC DNA]</scope>
    <source>
        <strain evidence="3 4">10F1B-8-1</strain>
    </source>
</reference>
<protein>
    <submittedName>
        <fullName evidence="3">Glycosyltransferase family 4 protein</fullName>
    </submittedName>
</protein>
<dbReference type="SUPFAM" id="SSF53756">
    <property type="entry name" value="UDP-Glycosyltransferase/glycogen phosphorylase"/>
    <property type="match status" value="1"/>
</dbReference>
<dbReference type="RefSeq" id="WP_258799367.1">
    <property type="nucleotide sequence ID" value="NZ_JANTHX010000008.1"/>
</dbReference>
<dbReference type="PANTHER" id="PTHR12526">
    <property type="entry name" value="GLYCOSYLTRANSFERASE"/>
    <property type="match status" value="1"/>
</dbReference>
<evidence type="ECO:0000313" key="4">
    <source>
        <dbReference type="Proteomes" id="UP001205337"/>
    </source>
</evidence>
<dbReference type="Proteomes" id="UP001205337">
    <property type="component" value="Unassembled WGS sequence"/>
</dbReference>
<accession>A0ABT1ZHP9</accession>
<dbReference type="CDD" id="cd03801">
    <property type="entry name" value="GT4_PimA-like"/>
    <property type="match status" value="1"/>
</dbReference>
<proteinExistence type="predicted"/>
<evidence type="ECO:0000256" key="1">
    <source>
        <dbReference type="ARBA" id="ARBA00022676"/>
    </source>
</evidence>
<dbReference type="PANTHER" id="PTHR12526:SF510">
    <property type="entry name" value="D-INOSITOL 3-PHOSPHATE GLYCOSYLTRANSFERASE"/>
    <property type="match status" value="1"/>
</dbReference>
<keyword evidence="2" id="KW-0808">Transferase</keyword>
<gene>
    <name evidence="3" type="ORF">NUH29_11785</name>
</gene>
<sequence length="349" mass="37580">MSSRSVLLLTPDLSDNSTGRAEVLWTLAESLGWRCRVVAPTGDELWYPVRGSAFARDCAVVADDGLVAELAARSDLVIAVKPLPGSFGRALEVAGSTPVLLDIDDPDLESILGVGQPIRALAKAVLRRRRVRAARRLRRRVGEHPVIVSNPVLQRRYGGEVVPHARLDTGPGAEAASTSPTVVFVGTNRRHKGLGVLRRAVADAGLRLAITDDPPRDRLPHEDWVGPTTLDEGRELVRRGDIVVIPSMPGEVHSTAQLPAKLIDAMIAGRAIAVADFEPLRWALGDTGRVFAPGDPRALTAVLDELRDPALRRELGDAARRRALELFTVDAVRPVFRDACVSAAERGPG</sequence>
<name>A0ABT1ZHP9_9MICO</name>
<dbReference type="Pfam" id="PF13692">
    <property type="entry name" value="Glyco_trans_1_4"/>
    <property type="match status" value="1"/>
</dbReference>
<dbReference type="Gene3D" id="3.40.50.2000">
    <property type="entry name" value="Glycogen Phosphorylase B"/>
    <property type="match status" value="2"/>
</dbReference>
<organism evidence="3 4">
    <name type="scientific">Protaetiibacter mangrovi</name>
    <dbReference type="NCBI Taxonomy" id="2970926"/>
    <lineage>
        <taxon>Bacteria</taxon>
        <taxon>Bacillati</taxon>
        <taxon>Actinomycetota</taxon>
        <taxon>Actinomycetes</taxon>
        <taxon>Micrococcales</taxon>
        <taxon>Microbacteriaceae</taxon>
        <taxon>Protaetiibacter</taxon>
    </lineage>
</organism>